<protein>
    <submittedName>
        <fullName evidence="2">Uncharacterized protein</fullName>
    </submittedName>
</protein>
<proteinExistence type="predicted"/>
<evidence type="ECO:0000256" key="1">
    <source>
        <dbReference type="SAM" id="Phobius"/>
    </source>
</evidence>
<gene>
    <name evidence="2" type="ORF">ACHAW5_000727</name>
</gene>
<keyword evidence="1" id="KW-1133">Transmembrane helix</keyword>
<keyword evidence="1" id="KW-0472">Membrane</keyword>
<reference evidence="2 3" key="1">
    <citation type="submission" date="2024-10" db="EMBL/GenBank/DDBJ databases">
        <title>Updated reference genomes for cyclostephanoid diatoms.</title>
        <authorList>
            <person name="Roberts W.R."/>
            <person name="Alverson A.J."/>
        </authorList>
    </citation>
    <scope>NUCLEOTIDE SEQUENCE [LARGE SCALE GENOMIC DNA]</scope>
    <source>
        <strain evidence="2 3">AJA276-08</strain>
    </source>
</reference>
<organism evidence="2 3">
    <name type="scientific">Stephanodiscus triporus</name>
    <dbReference type="NCBI Taxonomy" id="2934178"/>
    <lineage>
        <taxon>Eukaryota</taxon>
        <taxon>Sar</taxon>
        <taxon>Stramenopiles</taxon>
        <taxon>Ochrophyta</taxon>
        <taxon>Bacillariophyta</taxon>
        <taxon>Coscinodiscophyceae</taxon>
        <taxon>Thalassiosirophycidae</taxon>
        <taxon>Stephanodiscales</taxon>
        <taxon>Stephanodiscaceae</taxon>
        <taxon>Stephanodiscus</taxon>
    </lineage>
</organism>
<comment type="caution">
    <text evidence="2">The sequence shown here is derived from an EMBL/GenBank/DDBJ whole genome shotgun (WGS) entry which is preliminary data.</text>
</comment>
<dbReference type="EMBL" id="JALLAZ020001644">
    <property type="protein sequence ID" value="KAL3769855.1"/>
    <property type="molecule type" value="Genomic_DNA"/>
</dbReference>
<dbReference type="AlphaFoldDB" id="A0ABD3N170"/>
<name>A0ABD3N170_9STRA</name>
<keyword evidence="3" id="KW-1185">Reference proteome</keyword>
<accession>A0ABD3N170</accession>
<sequence length="264" mass="30012">MTAAKATPASKRRVYQKATSTMGRIAKNKLSSSRLAKCLAASMRARCFVLAALAYTTWFVVCWMSTNVPLRHNRDNYLRKGPKEIDRPVHATEDDYIAQRLANESVAIDDSKTIHLKYEKEGINKVYTTNARAGQSKTLRERLLERSLEAKDRISQMLLNAVAPAENPRYVPYLNPRTLTENTNRSCEQMDAFVGIPIDGDNGRPWHPPKAFPTDSIRKWNNEYKAAMRKIKEASFGGIELRELGKVEVQRLRALRHSLFCGEL</sequence>
<dbReference type="Proteomes" id="UP001530315">
    <property type="component" value="Unassembled WGS sequence"/>
</dbReference>
<keyword evidence="1" id="KW-0812">Transmembrane</keyword>
<evidence type="ECO:0000313" key="2">
    <source>
        <dbReference type="EMBL" id="KAL3769855.1"/>
    </source>
</evidence>
<evidence type="ECO:0000313" key="3">
    <source>
        <dbReference type="Proteomes" id="UP001530315"/>
    </source>
</evidence>
<feature type="transmembrane region" description="Helical" evidence="1">
    <location>
        <begin position="47"/>
        <end position="66"/>
    </location>
</feature>